<protein>
    <recommendedName>
        <fullName evidence="4">Secreted protein</fullName>
    </recommendedName>
</protein>
<organism evidence="2 3">
    <name type="scientific">Caerostris darwini</name>
    <dbReference type="NCBI Taxonomy" id="1538125"/>
    <lineage>
        <taxon>Eukaryota</taxon>
        <taxon>Metazoa</taxon>
        <taxon>Ecdysozoa</taxon>
        <taxon>Arthropoda</taxon>
        <taxon>Chelicerata</taxon>
        <taxon>Arachnida</taxon>
        <taxon>Araneae</taxon>
        <taxon>Araneomorphae</taxon>
        <taxon>Entelegynae</taxon>
        <taxon>Araneoidea</taxon>
        <taxon>Araneidae</taxon>
        <taxon>Caerostris</taxon>
    </lineage>
</organism>
<reference evidence="2 3" key="1">
    <citation type="submission" date="2021-06" db="EMBL/GenBank/DDBJ databases">
        <title>Caerostris darwini draft genome.</title>
        <authorList>
            <person name="Kono N."/>
            <person name="Arakawa K."/>
        </authorList>
    </citation>
    <scope>NUCLEOTIDE SEQUENCE [LARGE SCALE GENOMIC DNA]</scope>
</reference>
<gene>
    <name evidence="2" type="primary">AVEN_111539_1</name>
    <name evidence="2" type="ORF">CDAR_427161</name>
</gene>
<comment type="caution">
    <text evidence="2">The sequence shown here is derived from an EMBL/GenBank/DDBJ whole genome shotgun (WGS) entry which is preliminary data.</text>
</comment>
<feature type="chain" id="PRO_5043786277" description="Secreted protein" evidence="1">
    <location>
        <begin position="18"/>
        <end position="232"/>
    </location>
</feature>
<keyword evidence="3" id="KW-1185">Reference proteome</keyword>
<keyword evidence="1" id="KW-0732">Signal</keyword>
<accession>A0AAV4PLW9</accession>
<dbReference type="Proteomes" id="UP001054837">
    <property type="component" value="Unassembled WGS sequence"/>
</dbReference>
<evidence type="ECO:0000313" key="3">
    <source>
        <dbReference type="Proteomes" id="UP001054837"/>
    </source>
</evidence>
<feature type="signal peptide" evidence="1">
    <location>
        <begin position="1"/>
        <end position="17"/>
    </location>
</feature>
<evidence type="ECO:0008006" key="4">
    <source>
        <dbReference type="Google" id="ProtNLM"/>
    </source>
</evidence>
<sequence length="232" mass="26893">MWYFVLIVFGLWNGAFSANQTCIEDLRWACSNYRMLPNELPDTEDELKESCSELEKIKRCLMERLNECDSNNYDDLEMTRSDLPRMINTLTEICQEDTELHASYVQHASCIKEFISTNNEKQLSRKYTNSAMDYLQGPIQRKILQDRPDYRYNISQCLMPLMHMNCFISHFSANCESGVAEMAIEIIQKAGSVAEQCPASIRIDVIDLLNAFESATEEEIYVKRLITSLDFN</sequence>
<dbReference type="EMBL" id="BPLQ01003027">
    <property type="protein sequence ID" value="GIX97298.1"/>
    <property type="molecule type" value="Genomic_DNA"/>
</dbReference>
<dbReference type="AlphaFoldDB" id="A0AAV4PLW9"/>
<evidence type="ECO:0000313" key="2">
    <source>
        <dbReference type="EMBL" id="GIX97298.1"/>
    </source>
</evidence>
<name>A0AAV4PLW9_9ARAC</name>
<evidence type="ECO:0000256" key="1">
    <source>
        <dbReference type="SAM" id="SignalP"/>
    </source>
</evidence>
<proteinExistence type="predicted"/>